<evidence type="ECO:0000256" key="2">
    <source>
        <dbReference type="ARBA" id="ARBA00005587"/>
    </source>
</evidence>
<accession>A0A3M7AEY9</accession>
<protein>
    <submittedName>
        <fullName evidence="8">Uncharacterized protein</fullName>
    </submittedName>
</protein>
<comment type="similarity">
    <text evidence="2">Belongs to the acetate uptake transporter (AceTr) (TC 2.A.96) family.</text>
</comment>
<dbReference type="OrthoDB" id="3648309at2759"/>
<feature type="transmembrane region" description="Helical" evidence="7">
    <location>
        <begin position="137"/>
        <end position="157"/>
    </location>
</feature>
<gene>
    <name evidence="8" type="ORF">D0867_00291</name>
</gene>
<feature type="transmembrane region" description="Helical" evidence="7">
    <location>
        <begin position="47"/>
        <end position="70"/>
    </location>
</feature>
<dbReference type="VEuPathDB" id="FungiDB:BTJ68_11652"/>
<evidence type="ECO:0000256" key="1">
    <source>
        <dbReference type="ARBA" id="ARBA00004141"/>
    </source>
</evidence>
<dbReference type="InterPro" id="IPR000791">
    <property type="entry name" value="Gpr1/Fun34/SatP-like"/>
</dbReference>
<name>A0A3M7AEY9_HORWE</name>
<feature type="transmembrane region" description="Helical" evidence="7">
    <location>
        <begin position="82"/>
        <end position="101"/>
    </location>
</feature>
<keyword evidence="4 7" id="KW-1133">Transmembrane helix</keyword>
<evidence type="ECO:0000256" key="3">
    <source>
        <dbReference type="ARBA" id="ARBA00022692"/>
    </source>
</evidence>
<evidence type="ECO:0000256" key="5">
    <source>
        <dbReference type="ARBA" id="ARBA00023136"/>
    </source>
</evidence>
<dbReference type="Pfam" id="PF01184">
    <property type="entry name" value="Gpr1_Fun34_YaaH"/>
    <property type="match status" value="1"/>
</dbReference>
<comment type="caution">
    <text evidence="8">The sequence shown here is derived from an EMBL/GenBank/DDBJ whole genome shotgun (WGS) entry which is preliminary data.</text>
</comment>
<dbReference type="Proteomes" id="UP000271337">
    <property type="component" value="Unassembled WGS sequence"/>
</dbReference>
<feature type="non-terminal residue" evidence="8">
    <location>
        <position position="1"/>
    </location>
</feature>
<organism evidence="8 9">
    <name type="scientific">Hortaea werneckii</name>
    <name type="common">Black yeast</name>
    <name type="synonym">Cladosporium werneckii</name>
    <dbReference type="NCBI Taxonomy" id="91943"/>
    <lineage>
        <taxon>Eukaryota</taxon>
        <taxon>Fungi</taxon>
        <taxon>Dikarya</taxon>
        <taxon>Ascomycota</taxon>
        <taxon>Pezizomycotina</taxon>
        <taxon>Dothideomycetes</taxon>
        <taxon>Dothideomycetidae</taxon>
        <taxon>Mycosphaerellales</taxon>
        <taxon>Teratosphaeriaceae</taxon>
        <taxon>Hortaea</taxon>
    </lineage>
</organism>
<dbReference type="AlphaFoldDB" id="A0A3M7AEY9"/>
<evidence type="ECO:0000256" key="6">
    <source>
        <dbReference type="SAM" id="MobiDB-lite"/>
    </source>
</evidence>
<comment type="subcellular location">
    <subcellularLocation>
        <location evidence="1">Membrane</location>
        <topology evidence="1">Multi-pass membrane protein</topology>
    </subcellularLocation>
</comment>
<keyword evidence="3 7" id="KW-0812">Transmembrane</keyword>
<reference evidence="8 9" key="1">
    <citation type="journal article" date="2018" name="BMC Genomics">
        <title>Genomic evidence for intraspecific hybridization in a clonal and extremely halotolerant yeast.</title>
        <authorList>
            <person name="Gostincar C."/>
            <person name="Stajich J.E."/>
            <person name="Zupancic J."/>
            <person name="Zalar P."/>
            <person name="Gunde-Cimerman N."/>
        </authorList>
    </citation>
    <scope>NUCLEOTIDE SEQUENCE [LARGE SCALE GENOMIC DNA]</scope>
    <source>
        <strain evidence="8 9">EXF-6669</strain>
    </source>
</reference>
<proteinExistence type="inferred from homology"/>
<evidence type="ECO:0000313" key="9">
    <source>
        <dbReference type="Proteomes" id="UP000271337"/>
    </source>
</evidence>
<evidence type="ECO:0000313" key="8">
    <source>
        <dbReference type="EMBL" id="RMY26071.1"/>
    </source>
</evidence>
<dbReference type="EMBL" id="QWIL01000012">
    <property type="protein sequence ID" value="RMY26071.1"/>
    <property type="molecule type" value="Genomic_DNA"/>
</dbReference>
<evidence type="ECO:0000256" key="7">
    <source>
        <dbReference type="SAM" id="Phobius"/>
    </source>
</evidence>
<feature type="transmembrane region" description="Helical" evidence="7">
    <location>
        <begin position="113"/>
        <end position="132"/>
    </location>
</feature>
<sequence length="247" mass="27061">LSQSTYSDGHSPRRLSPSGRDLVTRGARSGRLRRFDVHYGSIESPTIFFPFVAFWGGLSQFIAGPMGFAARDILVTIINTMWGAFWMSIGVVYLLVAVGSLPAHSIYEQFPELGSWFVILAFFAWAGALAAVARDVFLASLLFCLAIGSTIACSLFNPDSARGNIKAAAYFWIFSAILAWRRCTVYLIEEAYGADSKFFPIFRTQWENKASWVISGIGEPGVKRGVPKMVSEKALLAGAENARNGHA</sequence>
<feature type="region of interest" description="Disordered" evidence="6">
    <location>
        <begin position="1"/>
        <end position="23"/>
    </location>
</feature>
<evidence type="ECO:0000256" key="4">
    <source>
        <dbReference type="ARBA" id="ARBA00022989"/>
    </source>
</evidence>
<dbReference type="GO" id="GO:0016020">
    <property type="term" value="C:membrane"/>
    <property type="evidence" value="ECO:0007669"/>
    <property type="project" value="UniProtKB-SubCell"/>
</dbReference>
<keyword evidence="5 7" id="KW-0472">Membrane</keyword>